<evidence type="ECO:0000259" key="8">
    <source>
        <dbReference type="PROSITE" id="PS52035"/>
    </source>
</evidence>
<keyword evidence="9" id="KW-0121">Carboxypeptidase</keyword>
<dbReference type="Gene3D" id="3.40.630.10">
    <property type="entry name" value="Zn peptidases"/>
    <property type="match status" value="1"/>
</dbReference>
<dbReference type="CDD" id="cd06239">
    <property type="entry name" value="M14-like"/>
    <property type="match status" value="1"/>
</dbReference>
<dbReference type="Proteomes" id="UP000182248">
    <property type="component" value="Unassembled WGS sequence"/>
</dbReference>
<evidence type="ECO:0000256" key="1">
    <source>
        <dbReference type="ARBA" id="ARBA00001947"/>
    </source>
</evidence>
<dbReference type="OrthoDB" id="1119199at2"/>
<dbReference type="PANTHER" id="PTHR11705">
    <property type="entry name" value="PROTEASE FAMILY M14 CARBOXYPEPTIDASE A,B"/>
    <property type="match status" value="1"/>
</dbReference>
<proteinExistence type="inferred from homology"/>
<dbReference type="SUPFAM" id="SSF53187">
    <property type="entry name" value="Zn-dependent exopeptidases"/>
    <property type="match status" value="1"/>
</dbReference>
<keyword evidence="4" id="KW-0378">Hydrolase</keyword>
<evidence type="ECO:0000256" key="4">
    <source>
        <dbReference type="ARBA" id="ARBA00022801"/>
    </source>
</evidence>
<comment type="cofactor">
    <cofactor evidence="1">
        <name>Zn(2+)</name>
        <dbReference type="ChEBI" id="CHEBI:29105"/>
    </cofactor>
</comment>
<dbReference type="GO" id="GO:0005615">
    <property type="term" value="C:extracellular space"/>
    <property type="evidence" value="ECO:0007669"/>
    <property type="project" value="TreeGrafter"/>
</dbReference>
<dbReference type="GO" id="GO:0006508">
    <property type="term" value="P:proteolysis"/>
    <property type="evidence" value="ECO:0007669"/>
    <property type="project" value="UniProtKB-KW"/>
</dbReference>
<dbReference type="EMBL" id="FPJE01000008">
    <property type="protein sequence ID" value="SFW47375.1"/>
    <property type="molecule type" value="Genomic_DNA"/>
</dbReference>
<comment type="similarity">
    <text evidence="2 7">Belongs to the peptidase M14 family.</text>
</comment>
<dbReference type="GO" id="GO:0004181">
    <property type="term" value="F:metallocarboxypeptidase activity"/>
    <property type="evidence" value="ECO:0007669"/>
    <property type="project" value="InterPro"/>
</dbReference>
<feature type="domain" description="Peptidase M14" evidence="8">
    <location>
        <begin position="11"/>
        <end position="268"/>
    </location>
</feature>
<dbReference type="PROSITE" id="PS52035">
    <property type="entry name" value="PEPTIDASE_M14"/>
    <property type="match status" value="1"/>
</dbReference>
<dbReference type="STRING" id="1150368.SAMN02927921_01808"/>
<keyword evidence="6" id="KW-0482">Metalloprotease</keyword>
<dbReference type="InterPro" id="IPR000834">
    <property type="entry name" value="Peptidase_M14"/>
</dbReference>
<reference evidence="9 10" key="1">
    <citation type="submission" date="2016-11" db="EMBL/GenBank/DDBJ databases">
        <authorList>
            <person name="Jaros S."/>
            <person name="Januszkiewicz K."/>
            <person name="Wedrychowicz H."/>
        </authorList>
    </citation>
    <scope>NUCLEOTIDE SEQUENCE [LARGE SCALE GENOMIC DNA]</scope>
    <source>
        <strain evidence="9 10">CGMCC 1.12145</strain>
    </source>
</reference>
<dbReference type="Pfam" id="PF00246">
    <property type="entry name" value="Peptidase_M14"/>
    <property type="match status" value="1"/>
</dbReference>
<evidence type="ECO:0000256" key="5">
    <source>
        <dbReference type="ARBA" id="ARBA00022833"/>
    </source>
</evidence>
<evidence type="ECO:0000256" key="7">
    <source>
        <dbReference type="PROSITE-ProRule" id="PRU01379"/>
    </source>
</evidence>
<evidence type="ECO:0000313" key="10">
    <source>
        <dbReference type="Proteomes" id="UP000182248"/>
    </source>
</evidence>
<keyword evidence="10" id="KW-1185">Reference proteome</keyword>
<evidence type="ECO:0000256" key="6">
    <source>
        <dbReference type="ARBA" id="ARBA00023049"/>
    </source>
</evidence>
<dbReference type="AlphaFoldDB" id="A0A1K1PIC9"/>
<organism evidence="9 10">
    <name type="scientific">Sinomicrobium oceani</name>
    <dbReference type="NCBI Taxonomy" id="1150368"/>
    <lineage>
        <taxon>Bacteria</taxon>
        <taxon>Pseudomonadati</taxon>
        <taxon>Bacteroidota</taxon>
        <taxon>Flavobacteriia</taxon>
        <taxon>Flavobacteriales</taxon>
        <taxon>Flavobacteriaceae</taxon>
        <taxon>Sinomicrobium</taxon>
    </lineage>
</organism>
<evidence type="ECO:0000256" key="3">
    <source>
        <dbReference type="ARBA" id="ARBA00022670"/>
    </source>
</evidence>
<evidence type="ECO:0000313" key="9">
    <source>
        <dbReference type="EMBL" id="SFW47375.1"/>
    </source>
</evidence>
<dbReference type="GO" id="GO:0008270">
    <property type="term" value="F:zinc ion binding"/>
    <property type="evidence" value="ECO:0007669"/>
    <property type="project" value="InterPro"/>
</dbReference>
<feature type="active site" description="Proton donor/acceptor" evidence="7">
    <location>
        <position position="240"/>
    </location>
</feature>
<keyword evidence="5" id="KW-0862">Zinc</keyword>
<sequence>MELLEWHREQQEAKLSGRYITLQDIEPLLKQYEDNGEVSVIGRSVNKDTIYMYRTGQGPKKVLMWSQMHGNESTTTKAVMDLLKFLKEENAVARRILEQCTLYIIPMLNPDGARAYTRVNAVNIDLNRDAADISQPESFALRRVFDEIAPDFCFNLHDQRTIFNTGDSPKPATLSFLSPATNKERSITPPRKKSMEVIAAVNTVLQRHIPGQVGRYDDSFNINCVGDSFQTLGVPTLLFEAGHYPEDYNRDMTRQYVFRALLAALQYVADHPVSGEGYEAYFDIPENGKQFFDILIREFPITIAGEVVLKDIGILYKEELRDCKIVFTPYIEEIGDLQGFYGHKTYSASEKTLPSIEEKNLETSTLLKLFL</sequence>
<name>A0A1K1PIC9_9FLAO</name>
<accession>A0A1K1PIC9</accession>
<dbReference type="RefSeq" id="WP_072317039.1">
    <property type="nucleotide sequence ID" value="NZ_FPJE01000008.1"/>
</dbReference>
<evidence type="ECO:0000256" key="2">
    <source>
        <dbReference type="ARBA" id="ARBA00005988"/>
    </source>
</evidence>
<gene>
    <name evidence="9" type="ORF">SAMN02927921_01808</name>
</gene>
<keyword evidence="3" id="KW-0645">Protease</keyword>
<dbReference type="PANTHER" id="PTHR11705:SF143">
    <property type="entry name" value="SLL0236 PROTEIN"/>
    <property type="match status" value="1"/>
</dbReference>
<protein>
    <submittedName>
        <fullName evidence="9">Zinc carboxypeptidase</fullName>
    </submittedName>
</protein>